<dbReference type="InterPro" id="IPR016161">
    <property type="entry name" value="Ald_DH/histidinol_DH"/>
</dbReference>
<dbReference type="GO" id="GO:0009450">
    <property type="term" value="P:gamma-aminobutyric acid catabolic process"/>
    <property type="evidence" value="ECO:0007669"/>
    <property type="project" value="TreeGrafter"/>
</dbReference>
<gene>
    <name evidence="3" type="ORF">CCHLO57077_00018099</name>
</gene>
<dbReference type="Gene3D" id="3.40.309.10">
    <property type="entry name" value="Aldehyde Dehydrogenase, Chain A, domain 2"/>
    <property type="match status" value="2"/>
</dbReference>
<accession>A0AA35M743</accession>
<dbReference type="InterPro" id="IPR016163">
    <property type="entry name" value="Ald_DH_C"/>
</dbReference>
<dbReference type="EMBL" id="CABFNP030001192">
    <property type="protein sequence ID" value="CAI6091678.1"/>
    <property type="molecule type" value="Genomic_DNA"/>
</dbReference>
<dbReference type="GO" id="GO:0005737">
    <property type="term" value="C:cytoplasm"/>
    <property type="evidence" value="ECO:0007669"/>
    <property type="project" value="TreeGrafter"/>
</dbReference>
<dbReference type="GO" id="GO:0004777">
    <property type="term" value="F:succinate-semialdehyde dehydrogenase (NAD+) activity"/>
    <property type="evidence" value="ECO:0007669"/>
    <property type="project" value="TreeGrafter"/>
</dbReference>
<dbReference type="InterPro" id="IPR016162">
    <property type="entry name" value="Ald_DH_N"/>
</dbReference>
<name>A0AA35M743_9HYPO</name>
<feature type="domain" description="Aldehyde dehydrogenase" evidence="2">
    <location>
        <begin position="192"/>
        <end position="302"/>
    </location>
</feature>
<dbReference type="InterPro" id="IPR050740">
    <property type="entry name" value="Aldehyde_DH_Superfamily"/>
</dbReference>
<comment type="caution">
    <text evidence="3">The sequence shown here is derived from an EMBL/GenBank/DDBJ whole genome shotgun (WGS) entry which is preliminary data.</text>
</comment>
<dbReference type="Pfam" id="PF00171">
    <property type="entry name" value="Aldedh"/>
    <property type="match status" value="3"/>
</dbReference>
<evidence type="ECO:0000313" key="3">
    <source>
        <dbReference type="EMBL" id="CAI6091678.1"/>
    </source>
</evidence>
<feature type="domain" description="Aldehyde dehydrogenase" evidence="2">
    <location>
        <begin position="311"/>
        <end position="362"/>
    </location>
</feature>
<protein>
    <recommendedName>
        <fullName evidence="2">Aldehyde dehydrogenase domain-containing protein</fullName>
    </recommendedName>
</protein>
<keyword evidence="1" id="KW-0560">Oxidoreductase</keyword>
<dbReference type="InterPro" id="IPR015590">
    <property type="entry name" value="Aldehyde_DH_dom"/>
</dbReference>
<sequence>MDKIKSLEACHGGRDARVARRGVQGGQARKGDARRAKRAIRVAPQISRLDKDKSLFLSEMQTSGSWKASEKATSFPVTEPSSGKVLRYCSGFLKQDFSDAIEEADRGYRKSWSSTTAAERGRLLRKRYELIIENVDDITILISLENGNSSLDIQRACWGLWNCHTVELPCRYNNTKNCTCICSGVCRGDYASERDTFSALALAKLAIQASIPTSIIHVVPTKAHQESLKLVKNPKVKKLSFTGSTRVSKILTHLADRIIRKVSIQLGGNTLFIIFDNPDLDRAVEGTMASKFRYAGQTCVVHNNNFSPKIRDISHILRVARRLKCGMIGVNTGLITAYELPFRGTKESSVGIEGSMYGLAEY</sequence>
<keyword evidence="4" id="KW-1185">Reference proteome</keyword>
<dbReference type="Gene3D" id="3.40.605.10">
    <property type="entry name" value="Aldehyde Dehydrogenase, Chain A, domain 1"/>
    <property type="match status" value="3"/>
</dbReference>
<dbReference type="Proteomes" id="UP001160390">
    <property type="component" value="Unassembled WGS sequence"/>
</dbReference>
<organism evidence="3 4">
    <name type="scientific">Clonostachys chloroleuca</name>
    <dbReference type="NCBI Taxonomy" id="1926264"/>
    <lineage>
        <taxon>Eukaryota</taxon>
        <taxon>Fungi</taxon>
        <taxon>Dikarya</taxon>
        <taxon>Ascomycota</taxon>
        <taxon>Pezizomycotina</taxon>
        <taxon>Sordariomycetes</taxon>
        <taxon>Hypocreomycetidae</taxon>
        <taxon>Hypocreales</taxon>
        <taxon>Bionectriaceae</taxon>
        <taxon>Clonostachys</taxon>
    </lineage>
</organism>
<evidence type="ECO:0000256" key="1">
    <source>
        <dbReference type="ARBA" id="ARBA00023002"/>
    </source>
</evidence>
<dbReference type="PANTHER" id="PTHR43353:SF5">
    <property type="entry name" value="SUCCINATE-SEMIALDEHYDE DEHYDROGENASE, MITOCHONDRIAL"/>
    <property type="match status" value="1"/>
</dbReference>
<evidence type="ECO:0000313" key="4">
    <source>
        <dbReference type="Proteomes" id="UP001160390"/>
    </source>
</evidence>
<evidence type="ECO:0000259" key="2">
    <source>
        <dbReference type="Pfam" id="PF00171"/>
    </source>
</evidence>
<feature type="domain" description="Aldehyde dehydrogenase" evidence="2">
    <location>
        <begin position="66"/>
        <end position="149"/>
    </location>
</feature>
<dbReference type="SUPFAM" id="SSF53720">
    <property type="entry name" value="ALDH-like"/>
    <property type="match status" value="1"/>
</dbReference>
<dbReference type="AlphaFoldDB" id="A0AA35M743"/>
<reference evidence="3" key="1">
    <citation type="submission" date="2023-01" db="EMBL/GenBank/DDBJ databases">
        <authorList>
            <person name="Piombo E."/>
        </authorList>
    </citation>
    <scope>NUCLEOTIDE SEQUENCE</scope>
</reference>
<dbReference type="PANTHER" id="PTHR43353">
    <property type="entry name" value="SUCCINATE-SEMIALDEHYDE DEHYDROGENASE, MITOCHONDRIAL"/>
    <property type="match status" value="1"/>
</dbReference>
<proteinExistence type="predicted"/>